<evidence type="ECO:0000313" key="5">
    <source>
        <dbReference type="EMBL" id="RBP34102.1"/>
    </source>
</evidence>
<dbReference type="SUPFAM" id="SSF52540">
    <property type="entry name" value="P-loop containing nucleoside triphosphate hydrolases"/>
    <property type="match status" value="1"/>
</dbReference>
<dbReference type="Gene3D" id="3.40.50.300">
    <property type="entry name" value="P-loop containing nucleotide triphosphate hydrolases"/>
    <property type="match status" value="1"/>
</dbReference>
<evidence type="ECO:0000256" key="1">
    <source>
        <dbReference type="ARBA" id="ARBA00008059"/>
    </source>
</evidence>
<dbReference type="InterPro" id="IPR047661">
    <property type="entry name" value="IstB"/>
</dbReference>
<evidence type="ECO:0000313" key="6">
    <source>
        <dbReference type="Proteomes" id="UP000253628"/>
    </source>
</evidence>
<evidence type="ECO:0000256" key="3">
    <source>
        <dbReference type="ARBA" id="ARBA00022840"/>
    </source>
</evidence>
<dbReference type="OrthoDB" id="8150723at2"/>
<dbReference type="InterPro" id="IPR028350">
    <property type="entry name" value="DNAC/IstB-like"/>
</dbReference>
<dbReference type="SMART" id="SM00382">
    <property type="entry name" value="AAA"/>
    <property type="match status" value="1"/>
</dbReference>
<dbReference type="RefSeq" id="WP_113935289.1">
    <property type="nucleotide sequence ID" value="NZ_JACCEU010000019.1"/>
</dbReference>
<gene>
    <name evidence="5" type="ORF">DFR37_1245</name>
</gene>
<dbReference type="Proteomes" id="UP000253628">
    <property type="component" value="Unassembled WGS sequence"/>
</dbReference>
<dbReference type="PANTHER" id="PTHR30050:SF4">
    <property type="entry name" value="ATP-BINDING PROTEIN RV3427C IN INSERTION SEQUENCE-RELATED"/>
    <property type="match status" value="1"/>
</dbReference>
<name>A0A366H2F1_9BURK</name>
<comment type="similarity">
    <text evidence="1">Belongs to the IS21/IS1162 putative ATP-binding protein family.</text>
</comment>
<reference evidence="5 6" key="1">
    <citation type="submission" date="2018-06" db="EMBL/GenBank/DDBJ databases">
        <title>Genomic Encyclopedia of Type Strains, Phase IV (KMG-IV): sequencing the most valuable type-strain genomes for metagenomic binning, comparative biology and taxonomic classification.</title>
        <authorList>
            <person name="Goeker M."/>
        </authorList>
    </citation>
    <scope>NUCLEOTIDE SEQUENCE [LARGE SCALE GENOMIC DNA]</scope>
    <source>
        <strain evidence="5 6">DSM 25520</strain>
    </source>
</reference>
<dbReference type="InterPro" id="IPR003593">
    <property type="entry name" value="AAA+_ATPase"/>
</dbReference>
<dbReference type="InterPro" id="IPR027417">
    <property type="entry name" value="P-loop_NTPase"/>
</dbReference>
<comment type="caution">
    <text evidence="5">The sequence shown here is derived from an EMBL/GenBank/DDBJ whole genome shotgun (WGS) entry which is preliminary data.</text>
</comment>
<organism evidence="5 6">
    <name type="scientific">Eoetvoesiella caeni</name>
    <dbReference type="NCBI Taxonomy" id="645616"/>
    <lineage>
        <taxon>Bacteria</taxon>
        <taxon>Pseudomonadati</taxon>
        <taxon>Pseudomonadota</taxon>
        <taxon>Betaproteobacteria</taxon>
        <taxon>Burkholderiales</taxon>
        <taxon>Alcaligenaceae</taxon>
        <taxon>Eoetvoesiella</taxon>
    </lineage>
</organism>
<keyword evidence="3" id="KW-0067">ATP-binding</keyword>
<dbReference type="AlphaFoldDB" id="A0A366H2F1"/>
<dbReference type="CDD" id="cd00009">
    <property type="entry name" value="AAA"/>
    <property type="match status" value="1"/>
</dbReference>
<keyword evidence="6" id="KW-1185">Reference proteome</keyword>
<sequence>MLHQQTIAQLRELKLPGMAAALQRQSEQPASSELAFEQRLALLVQQECDHRHERRCTRLLQQARLKYPLAAIEDFDTRPGRGIERSRYTSLALSDWATAGHTVILTGATGCGKTWMACALAQYACRQGHSTRYLRVPRLAEELRTLRAAGSYTKWLAQLAKTQVVVLDDWGLVGLDALTREALMEILDDRAGTRATLVTSQLPVEHWHAWIGDPAMADAMLDRMLQQAHRIVLKGESLRTPERPGGGLPAT</sequence>
<feature type="domain" description="AAA+ ATPase" evidence="4">
    <location>
        <begin position="99"/>
        <end position="232"/>
    </location>
</feature>
<accession>A0A366H2F1</accession>
<dbReference type="PANTHER" id="PTHR30050">
    <property type="entry name" value="CHROMOSOMAL REPLICATION INITIATOR PROTEIN DNAA"/>
    <property type="match status" value="1"/>
</dbReference>
<protein>
    <submittedName>
        <fullName evidence="5">DNA replication protein DnaC</fullName>
    </submittedName>
</protein>
<dbReference type="NCBIfam" id="NF038214">
    <property type="entry name" value="IS21_help_AAA"/>
    <property type="match status" value="1"/>
</dbReference>
<dbReference type="PIRSF" id="PIRSF003073">
    <property type="entry name" value="DNAC_TnpB_IstB"/>
    <property type="match status" value="1"/>
</dbReference>
<evidence type="ECO:0000259" key="4">
    <source>
        <dbReference type="SMART" id="SM00382"/>
    </source>
</evidence>
<dbReference type="EMBL" id="QNRQ01000024">
    <property type="protein sequence ID" value="RBP34102.1"/>
    <property type="molecule type" value="Genomic_DNA"/>
</dbReference>
<keyword evidence="2" id="KW-0547">Nucleotide-binding</keyword>
<dbReference type="InterPro" id="IPR002611">
    <property type="entry name" value="IstB_ATP-bd"/>
</dbReference>
<evidence type="ECO:0000256" key="2">
    <source>
        <dbReference type="ARBA" id="ARBA00022741"/>
    </source>
</evidence>
<dbReference type="Pfam" id="PF01695">
    <property type="entry name" value="IstB_IS21"/>
    <property type="match status" value="1"/>
</dbReference>
<dbReference type="GO" id="GO:0005524">
    <property type="term" value="F:ATP binding"/>
    <property type="evidence" value="ECO:0007669"/>
    <property type="project" value="UniProtKB-KW"/>
</dbReference>
<dbReference type="GO" id="GO:0006260">
    <property type="term" value="P:DNA replication"/>
    <property type="evidence" value="ECO:0007669"/>
    <property type="project" value="TreeGrafter"/>
</dbReference>
<proteinExistence type="inferred from homology"/>